<feature type="transmembrane region" description="Helical" evidence="1">
    <location>
        <begin position="48"/>
        <end position="71"/>
    </location>
</feature>
<evidence type="ECO:0000256" key="1">
    <source>
        <dbReference type="SAM" id="Phobius"/>
    </source>
</evidence>
<keyword evidence="1" id="KW-1133">Transmembrane helix</keyword>
<dbReference type="Proteomes" id="UP001310387">
    <property type="component" value="Unassembled WGS sequence"/>
</dbReference>
<name>A0ABU7Z895_9MICO</name>
<dbReference type="RefSeq" id="WP_332902207.1">
    <property type="nucleotide sequence ID" value="NZ_JBAGLP010000118.1"/>
</dbReference>
<feature type="transmembrane region" description="Helical" evidence="1">
    <location>
        <begin position="110"/>
        <end position="136"/>
    </location>
</feature>
<proteinExistence type="predicted"/>
<feature type="transmembrane region" description="Helical" evidence="1">
    <location>
        <begin position="12"/>
        <end position="36"/>
    </location>
</feature>
<evidence type="ECO:0000313" key="3">
    <source>
        <dbReference type="Proteomes" id="UP001310387"/>
    </source>
</evidence>
<protein>
    <submittedName>
        <fullName evidence="2">DUF2637 domain-containing protein</fullName>
    </submittedName>
</protein>
<comment type="caution">
    <text evidence="2">The sequence shown here is derived from an EMBL/GenBank/DDBJ whole genome shotgun (WGS) entry which is preliminary data.</text>
</comment>
<keyword evidence="1" id="KW-0472">Membrane</keyword>
<evidence type="ECO:0000313" key="2">
    <source>
        <dbReference type="EMBL" id="MEG3615568.1"/>
    </source>
</evidence>
<sequence>MSSNRINPDSRPVLILTVALTLTVALVSFVLSFAALRDAAVWGNVPPALTWAVPVIIDLSVLVYTAAALVLRTRAESARLSLSLVGLFSIVSVAGNAAHGLELNEQHQHWIGVVLVALAPVSVLTSVHTLASLVVVEPHVAAEAHATPLPGLSDHDRELLGNLASTHPNSKRTTDTLAAILTMRREGAKLKELSTATGMSVTLVKTALADLRQAGLLAAPARLASYQH</sequence>
<keyword evidence="3" id="KW-1185">Reference proteome</keyword>
<gene>
    <name evidence="2" type="ORF">V5O49_10585</name>
</gene>
<dbReference type="EMBL" id="JBAGLP010000118">
    <property type="protein sequence ID" value="MEG3615568.1"/>
    <property type="molecule type" value="Genomic_DNA"/>
</dbReference>
<reference evidence="2" key="2">
    <citation type="submission" date="2024-02" db="EMBL/GenBank/DDBJ databases">
        <authorList>
            <person name="Prathaban M."/>
            <person name="Mythili R."/>
            <person name="Sharmila Devi N."/>
            <person name="Sobanaa M."/>
            <person name="Prathiviraj R."/>
            <person name="Selvin J."/>
        </authorList>
    </citation>
    <scope>NUCLEOTIDE SEQUENCE</scope>
    <source>
        <strain evidence="2">MP1014</strain>
    </source>
</reference>
<reference evidence="2" key="1">
    <citation type="journal article" date="2024" name="Antonie Van Leeuwenhoek">
        <title>Isoptericola haloaureus sp. nov., a dimorphic actinobacterium isolated from mangrove sediments of southeast India, implicating biosaline agricultural significance through nitrogen fixation and salt tolerance genes.</title>
        <authorList>
            <person name="Prathaban M."/>
            <person name="Prathiviraj R."/>
            <person name="Ravichandran M."/>
            <person name="Natarajan S.D."/>
            <person name="Sobanaa M."/>
            <person name="Hari Krishna Kumar S."/>
            <person name="Chandrasekar V."/>
            <person name="Selvin J."/>
        </authorList>
    </citation>
    <scope>NUCLEOTIDE SEQUENCE</scope>
    <source>
        <strain evidence="2">MP1014</strain>
    </source>
</reference>
<organism evidence="2 3">
    <name type="scientific">Isoptericola haloaureus</name>
    <dbReference type="NCBI Taxonomy" id="1542902"/>
    <lineage>
        <taxon>Bacteria</taxon>
        <taxon>Bacillati</taxon>
        <taxon>Actinomycetota</taxon>
        <taxon>Actinomycetes</taxon>
        <taxon>Micrococcales</taxon>
        <taxon>Promicromonosporaceae</taxon>
        <taxon>Isoptericola</taxon>
    </lineage>
</organism>
<accession>A0ABU7Z895</accession>
<keyword evidence="1" id="KW-0812">Transmembrane</keyword>
<dbReference type="Pfam" id="PF10935">
    <property type="entry name" value="DUF2637"/>
    <property type="match status" value="1"/>
</dbReference>
<feature type="transmembrane region" description="Helical" evidence="1">
    <location>
        <begin position="78"/>
        <end position="98"/>
    </location>
</feature>
<dbReference type="InterPro" id="IPR021235">
    <property type="entry name" value="DUF2637"/>
</dbReference>